<keyword evidence="1" id="KW-0285">Flavoprotein</keyword>
<keyword evidence="3" id="KW-0560">Oxidoreductase</keyword>
<proteinExistence type="predicted"/>
<organism evidence="5 6">
    <name type="scientific">Virgibacillus phasianinus</name>
    <dbReference type="NCBI Taxonomy" id="2017483"/>
    <lineage>
        <taxon>Bacteria</taxon>
        <taxon>Bacillati</taxon>
        <taxon>Bacillota</taxon>
        <taxon>Bacilli</taxon>
        <taxon>Bacillales</taxon>
        <taxon>Bacillaceae</taxon>
        <taxon>Virgibacillus</taxon>
    </lineage>
</organism>
<accession>A0A220U3A4</accession>
<name>A0A220U3A4_9BACI</name>
<dbReference type="InterPro" id="IPR016169">
    <property type="entry name" value="FAD-bd_PCMH_sub2"/>
</dbReference>
<dbReference type="OrthoDB" id="9767256at2"/>
<evidence type="ECO:0000256" key="3">
    <source>
        <dbReference type="ARBA" id="ARBA00023002"/>
    </source>
</evidence>
<feature type="domain" description="FAD-binding PCMH-type" evidence="4">
    <location>
        <begin position="14"/>
        <end position="193"/>
    </location>
</feature>
<dbReference type="Proteomes" id="UP000198312">
    <property type="component" value="Chromosome"/>
</dbReference>
<evidence type="ECO:0000313" key="5">
    <source>
        <dbReference type="EMBL" id="ASK62462.1"/>
    </source>
</evidence>
<dbReference type="PANTHER" id="PTHR11748">
    <property type="entry name" value="D-LACTATE DEHYDROGENASE"/>
    <property type="match status" value="1"/>
</dbReference>
<keyword evidence="6" id="KW-1185">Reference proteome</keyword>
<reference evidence="5 6" key="1">
    <citation type="submission" date="2017-07" db="EMBL/GenBank/DDBJ databases">
        <title>Virgibacillus sp. LM2416.</title>
        <authorList>
            <person name="Tak E.J."/>
            <person name="Bae J.-W."/>
        </authorList>
    </citation>
    <scope>NUCLEOTIDE SEQUENCE [LARGE SCALE GENOMIC DNA]</scope>
    <source>
        <strain evidence="5 6">LM2416</strain>
    </source>
</reference>
<dbReference type="GO" id="GO:0071949">
    <property type="term" value="F:FAD binding"/>
    <property type="evidence" value="ECO:0007669"/>
    <property type="project" value="InterPro"/>
</dbReference>
<dbReference type="EMBL" id="CP022315">
    <property type="protein sequence ID" value="ASK62462.1"/>
    <property type="molecule type" value="Genomic_DNA"/>
</dbReference>
<dbReference type="Pfam" id="PF01565">
    <property type="entry name" value="FAD_binding_4"/>
    <property type="match status" value="1"/>
</dbReference>
<dbReference type="PANTHER" id="PTHR11748:SF103">
    <property type="entry name" value="GLYCOLATE OXIDASE SUBUNIT GLCE"/>
    <property type="match status" value="1"/>
</dbReference>
<dbReference type="SUPFAM" id="SSF56176">
    <property type="entry name" value="FAD-binding/transporter-associated domain-like"/>
    <property type="match status" value="1"/>
</dbReference>
<evidence type="ECO:0000256" key="1">
    <source>
        <dbReference type="ARBA" id="ARBA00022630"/>
    </source>
</evidence>
<dbReference type="KEGG" id="vil:CFK37_10015"/>
<evidence type="ECO:0000259" key="4">
    <source>
        <dbReference type="PROSITE" id="PS51387"/>
    </source>
</evidence>
<dbReference type="SUPFAM" id="SSF55103">
    <property type="entry name" value="FAD-linked oxidases, C-terminal domain"/>
    <property type="match status" value="1"/>
</dbReference>
<dbReference type="InterPro" id="IPR036318">
    <property type="entry name" value="FAD-bd_PCMH-like_sf"/>
</dbReference>
<evidence type="ECO:0000256" key="2">
    <source>
        <dbReference type="ARBA" id="ARBA00022827"/>
    </source>
</evidence>
<sequence>MGAINLDIGVGHLLGNGGMQFVEAFSEDDIREVLVDANEHDKTVNIVSGGTKRGYGGTLEEADILLSLANYTGIVEHSVGDLTLTVRPGSTLKEISDELAKHGQCVALDTHWPEKATIGGIVSANDSGAKRLLYGSARDLVIGMRVVYADGKVIRTGGKVVKNVAGYDMNKLFIGAMGTLGVISEITIKLRPLPKYEGLSLLQFKGGSMQDIRDFSVSILDSMMEPVSLELLNPSIAEKMTGNRFYTLAIAFEDREKAVLDQENWITNQLPSGVKHFELHEEEAQQWWEKFRRVGPNGHNDQTNDADTQAALKIGSNNLDIPANLEAAESLVNQHHVAVEAHGGLGHGISRVYVKGFPEDIASYCKALRSKVEAKHGYVICTHLPFSLRDTVGVWGEKPSYFSLFEGIKQTNDPKRILNRQRFVGGI</sequence>
<dbReference type="Gene3D" id="3.30.465.10">
    <property type="match status" value="1"/>
</dbReference>
<dbReference type="AlphaFoldDB" id="A0A220U3A4"/>
<dbReference type="GO" id="GO:0016491">
    <property type="term" value="F:oxidoreductase activity"/>
    <property type="evidence" value="ECO:0007669"/>
    <property type="project" value="UniProtKB-KW"/>
</dbReference>
<dbReference type="InterPro" id="IPR006094">
    <property type="entry name" value="Oxid_FAD_bind_N"/>
</dbReference>
<evidence type="ECO:0000313" key="6">
    <source>
        <dbReference type="Proteomes" id="UP000198312"/>
    </source>
</evidence>
<keyword evidence="2" id="KW-0274">FAD</keyword>
<dbReference type="PROSITE" id="PS51387">
    <property type="entry name" value="FAD_PCMH"/>
    <property type="match status" value="1"/>
</dbReference>
<gene>
    <name evidence="5" type="ORF">CFK37_10015</name>
</gene>
<dbReference type="InterPro" id="IPR016166">
    <property type="entry name" value="FAD-bd_PCMH"/>
</dbReference>
<protein>
    <submittedName>
        <fullName evidence="5">FAD-binding oxidoreductase</fullName>
    </submittedName>
</protein>
<dbReference type="InterPro" id="IPR016164">
    <property type="entry name" value="FAD-linked_Oxase-like_C"/>
</dbReference>